<dbReference type="RefSeq" id="XP_065653183.1">
    <property type="nucleotide sequence ID" value="XM_065797111.1"/>
</dbReference>
<name>A0ABM4BVF5_HYDVU</name>
<feature type="signal peptide" evidence="2">
    <location>
        <begin position="1"/>
        <end position="18"/>
    </location>
</feature>
<evidence type="ECO:0000313" key="4">
    <source>
        <dbReference type="RefSeq" id="XP_065653182.1"/>
    </source>
</evidence>
<keyword evidence="2" id="KW-0732">Signal</keyword>
<keyword evidence="1" id="KW-0812">Transmembrane</keyword>
<keyword evidence="1" id="KW-1133">Transmembrane helix</keyword>
<dbReference type="GeneID" id="136080461"/>
<feature type="transmembrane region" description="Helical" evidence="1">
    <location>
        <begin position="310"/>
        <end position="327"/>
    </location>
</feature>
<proteinExistence type="predicted"/>
<reference evidence="4 5" key="1">
    <citation type="submission" date="2025-05" db="UniProtKB">
        <authorList>
            <consortium name="RefSeq"/>
        </authorList>
    </citation>
    <scope>IDENTIFICATION</scope>
</reference>
<dbReference type="Proteomes" id="UP001652625">
    <property type="component" value="Chromosome 05"/>
</dbReference>
<gene>
    <name evidence="4 5 6" type="primary">LOC136080461</name>
</gene>
<sequence>MSMIYIIPLAFLISFAVSAKISLFSSEVKLKRGDTLWANGTTSFETLEKNSTVRVYLSFELNELNYTHRIQIANGLDGVTADGRKTFGDQISFTFNGYNFDLVIPNVQFSNIWINLHFVLEFYYNYSLTPSAPSMQTSFFIKDYPAFNLIANASNFYIGDSVAVVGTFYVPYTYYFQSINCYNLDSFASLSRANISNAEVTEYGRSVFKSRISANISGSSYKLVISNLQLSDTIKINCEFLCNSSISSMLDLVVKERPTNTNSTKFNSDEKLITSDSKLFQKNDLREKEYLRTSNLLFSQPNMTFEIHSSKVPIVVMFIFVTFYLGLPF</sequence>
<evidence type="ECO:0000313" key="3">
    <source>
        <dbReference type="Proteomes" id="UP001652625"/>
    </source>
</evidence>
<evidence type="ECO:0000256" key="1">
    <source>
        <dbReference type="SAM" id="Phobius"/>
    </source>
</evidence>
<dbReference type="RefSeq" id="XP_065653185.1">
    <property type="nucleotide sequence ID" value="XM_065797113.1"/>
</dbReference>
<evidence type="ECO:0000256" key="2">
    <source>
        <dbReference type="SAM" id="SignalP"/>
    </source>
</evidence>
<evidence type="ECO:0000313" key="6">
    <source>
        <dbReference type="RefSeq" id="XP_065653185.1"/>
    </source>
</evidence>
<protein>
    <submittedName>
        <fullName evidence="4 5">Uncharacterized protein LOC136080461 isoform X1</fullName>
    </submittedName>
</protein>
<feature type="chain" id="PRO_5045025865" evidence="2">
    <location>
        <begin position="19"/>
        <end position="329"/>
    </location>
</feature>
<organism evidence="3 5">
    <name type="scientific">Hydra vulgaris</name>
    <name type="common">Hydra</name>
    <name type="synonym">Hydra attenuata</name>
    <dbReference type="NCBI Taxonomy" id="6087"/>
    <lineage>
        <taxon>Eukaryota</taxon>
        <taxon>Metazoa</taxon>
        <taxon>Cnidaria</taxon>
        <taxon>Hydrozoa</taxon>
        <taxon>Hydroidolina</taxon>
        <taxon>Anthoathecata</taxon>
        <taxon>Aplanulata</taxon>
        <taxon>Hydridae</taxon>
        <taxon>Hydra</taxon>
    </lineage>
</organism>
<keyword evidence="1" id="KW-0472">Membrane</keyword>
<keyword evidence="3" id="KW-1185">Reference proteome</keyword>
<evidence type="ECO:0000313" key="5">
    <source>
        <dbReference type="RefSeq" id="XP_065653183.1"/>
    </source>
</evidence>
<dbReference type="RefSeq" id="XP_065653182.1">
    <property type="nucleotide sequence ID" value="XM_065797110.1"/>
</dbReference>
<accession>A0ABM4BVF5</accession>